<comment type="caution">
    <text evidence="4">The sequence shown here is derived from an EMBL/GenBank/DDBJ whole genome shotgun (WGS) entry which is preliminary data.</text>
</comment>
<keyword evidence="1 2" id="KW-0238">DNA-binding</keyword>
<dbReference type="Pfam" id="PF00440">
    <property type="entry name" value="TetR_N"/>
    <property type="match status" value="1"/>
</dbReference>
<dbReference type="AlphaFoldDB" id="A0A7X6B1A9"/>
<feature type="domain" description="HTH tetR-type" evidence="3">
    <location>
        <begin position="1"/>
        <end position="37"/>
    </location>
</feature>
<gene>
    <name evidence="4" type="ORF">SMALB_7503</name>
</gene>
<evidence type="ECO:0000259" key="3">
    <source>
        <dbReference type="PROSITE" id="PS50977"/>
    </source>
</evidence>
<dbReference type="PROSITE" id="PS50977">
    <property type="entry name" value="HTH_TETR_2"/>
    <property type="match status" value="1"/>
</dbReference>
<dbReference type="PANTHER" id="PTHR30055:SF209">
    <property type="entry name" value="POSSIBLE TRANSCRIPTIONAL REGULATORY PROTEIN (PROBABLY TETR-FAMILY)"/>
    <property type="match status" value="1"/>
</dbReference>
<name>A0A7X6B1A9_STRMQ</name>
<comment type="caution">
    <text evidence="2">Lacks conserved residue(s) required for the propagation of feature annotation.</text>
</comment>
<accession>A0A7X6B1A9</accession>
<dbReference type="InterPro" id="IPR050109">
    <property type="entry name" value="HTH-type_TetR-like_transc_reg"/>
</dbReference>
<evidence type="ECO:0000313" key="4">
    <source>
        <dbReference type="EMBL" id="NIY69381.1"/>
    </source>
</evidence>
<dbReference type="Proteomes" id="UP000536624">
    <property type="component" value="Unassembled WGS sequence"/>
</dbReference>
<evidence type="ECO:0000256" key="2">
    <source>
        <dbReference type="PROSITE-ProRule" id="PRU00335"/>
    </source>
</evidence>
<dbReference type="PANTHER" id="PTHR30055">
    <property type="entry name" value="HTH-TYPE TRANSCRIPTIONAL REGULATOR RUTR"/>
    <property type="match status" value="1"/>
</dbReference>
<evidence type="ECO:0000313" key="5">
    <source>
        <dbReference type="Proteomes" id="UP000536624"/>
    </source>
</evidence>
<proteinExistence type="predicted"/>
<dbReference type="EMBL" id="JAALLH010000001">
    <property type="protein sequence ID" value="NIY69381.1"/>
    <property type="molecule type" value="Genomic_DNA"/>
</dbReference>
<dbReference type="InterPro" id="IPR001647">
    <property type="entry name" value="HTH_TetR"/>
</dbReference>
<sequence length="160" mass="16938">MDDIAAAAGVGKGTLFRAFGSRDGLLDALFAARLNPWRKELHRTGSPIGPGAPAADRIVSILEQLLNFKLENPGLLAARESSGTNLLAAPHYLWVHSVLCDLLEQVGIRAPSAQYTAHLLLGGLHVELIAALKASGCSEADIRHALVSTARRVLGMPTDT</sequence>
<reference evidence="4 5" key="1">
    <citation type="submission" date="2020-02" db="EMBL/GenBank/DDBJ databases">
        <title>Streptomyces malaysiensis DSM14702 (JHCC583434, PFL_A843) Genome sequencing and assembly.</title>
        <authorList>
            <person name="Samborskyy M."/>
        </authorList>
    </citation>
    <scope>NUCLEOTIDE SEQUENCE [LARGE SCALE GENOMIC DNA]</scope>
    <source>
        <strain evidence="4 5">DSM 14702</strain>
    </source>
</reference>
<dbReference type="SUPFAM" id="SSF46689">
    <property type="entry name" value="Homeodomain-like"/>
    <property type="match status" value="1"/>
</dbReference>
<organism evidence="4 5">
    <name type="scientific">Streptomyces malaysiensis</name>
    <dbReference type="NCBI Taxonomy" id="92644"/>
    <lineage>
        <taxon>Bacteria</taxon>
        <taxon>Bacillati</taxon>
        <taxon>Actinomycetota</taxon>
        <taxon>Actinomycetes</taxon>
        <taxon>Kitasatosporales</taxon>
        <taxon>Streptomycetaceae</taxon>
        <taxon>Streptomyces</taxon>
        <taxon>Streptomyces violaceusniger group</taxon>
    </lineage>
</organism>
<dbReference type="Gene3D" id="1.10.357.10">
    <property type="entry name" value="Tetracycline Repressor, domain 2"/>
    <property type="match status" value="1"/>
</dbReference>
<protein>
    <submittedName>
        <fullName evidence="4">TetR family transcriptional regulator</fullName>
    </submittedName>
</protein>
<dbReference type="GO" id="GO:0000976">
    <property type="term" value="F:transcription cis-regulatory region binding"/>
    <property type="evidence" value="ECO:0007669"/>
    <property type="project" value="TreeGrafter"/>
</dbReference>
<dbReference type="GO" id="GO:0003700">
    <property type="term" value="F:DNA-binding transcription factor activity"/>
    <property type="evidence" value="ECO:0007669"/>
    <property type="project" value="TreeGrafter"/>
</dbReference>
<dbReference type="InterPro" id="IPR009057">
    <property type="entry name" value="Homeodomain-like_sf"/>
</dbReference>
<evidence type="ECO:0000256" key="1">
    <source>
        <dbReference type="ARBA" id="ARBA00023125"/>
    </source>
</evidence>